<feature type="domain" description="BTB" evidence="2">
    <location>
        <begin position="26"/>
        <end position="87"/>
    </location>
</feature>
<accession>A0ABR1YIS7</accession>
<dbReference type="Gene3D" id="3.30.710.10">
    <property type="entry name" value="Potassium Channel Kv1.1, Chain A"/>
    <property type="match status" value="1"/>
</dbReference>
<proteinExistence type="predicted"/>
<gene>
    <name evidence="3" type="ORF">HDK90DRAFT_556715</name>
</gene>
<sequence>MESPWPHVKEYFARFPKSGFKLKEHTDLVVRSQSDEFYVHKAILAANSKFFANACKPGSPFKEAKTGIISFDDEDSRLIKVLLLSCYRELDWDDIRTLDDLTNENRNEMIRTVQDILNLVAIYRIADKYQVQSQEFKDMMNEIDDFRDELLDHIATITAQRRKCTGCMKTPLISLFEFMVSEDVYSNFHRYYKWQCPECGRENVVEGMNKPSDTKEQEMATESADQPMDDQL</sequence>
<evidence type="ECO:0000313" key="4">
    <source>
        <dbReference type="Proteomes" id="UP001492380"/>
    </source>
</evidence>
<dbReference type="PANTHER" id="PTHR47843">
    <property type="entry name" value="BTB DOMAIN-CONTAINING PROTEIN-RELATED"/>
    <property type="match status" value="1"/>
</dbReference>
<dbReference type="EMBL" id="JBBWRZ010000008">
    <property type="protein sequence ID" value="KAK8230819.1"/>
    <property type="molecule type" value="Genomic_DNA"/>
</dbReference>
<evidence type="ECO:0000259" key="2">
    <source>
        <dbReference type="PROSITE" id="PS50097"/>
    </source>
</evidence>
<organism evidence="3 4">
    <name type="scientific">Phyllosticta capitalensis</name>
    <dbReference type="NCBI Taxonomy" id="121624"/>
    <lineage>
        <taxon>Eukaryota</taxon>
        <taxon>Fungi</taxon>
        <taxon>Dikarya</taxon>
        <taxon>Ascomycota</taxon>
        <taxon>Pezizomycotina</taxon>
        <taxon>Dothideomycetes</taxon>
        <taxon>Dothideomycetes incertae sedis</taxon>
        <taxon>Botryosphaeriales</taxon>
        <taxon>Phyllostictaceae</taxon>
        <taxon>Phyllosticta</taxon>
    </lineage>
</organism>
<evidence type="ECO:0000313" key="3">
    <source>
        <dbReference type="EMBL" id="KAK8230819.1"/>
    </source>
</evidence>
<name>A0ABR1YIS7_9PEZI</name>
<dbReference type="InterPro" id="IPR011333">
    <property type="entry name" value="SKP1/BTB/POZ_sf"/>
</dbReference>
<reference evidence="3 4" key="1">
    <citation type="submission" date="2024-04" db="EMBL/GenBank/DDBJ databases">
        <title>Phyllosticta paracitricarpa is synonymous to the EU quarantine fungus P. citricarpa based on phylogenomic analyses.</title>
        <authorList>
            <consortium name="Lawrence Berkeley National Laboratory"/>
            <person name="Van Ingen-Buijs V.A."/>
            <person name="Van Westerhoven A.C."/>
            <person name="Haridas S."/>
            <person name="Skiadas P."/>
            <person name="Martin F."/>
            <person name="Groenewald J.Z."/>
            <person name="Crous P.W."/>
            <person name="Seidl M.F."/>
        </authorList>
    </citation>
    <scope>NUCLEOTIDE SEQUENCE [LARGE SCALE GENOMIC DNA]</scope>
    <source>
        <strain evidence="3 4">CBS 123374</strain>
    </source>
</reference>
<feature type="region of interest" description="Disordered" evidence="1">
    <location>
        <begin position="205"/>
        <end position="232"/>
    </location>
</feature>
<keyword evidence="4" id="KW-1185">Reference proteome</keyword>
<dbReference type="PANTHER" id="PTHR47843:SF5">
    <property type="entry name" value="BTB_POZ DOMAIN PROTEIN"/>
    <property type="match status" value="1"/>
</dbReference>
<dbReference type="InterPro" id="IPR000210">
    <property type="entry name" value="BTB/POZ_dom"/>
</dbReference>
<dbReference type="CDD" id="cd18186">
    <property type="entry name" value="BTB_POZ_ZBTB_KLHL-like"/>
    <property type="match status" value="1"/>
</dbReference>
<comment type="caution">
    <text evidence="3">The sequence shown here is derived from an EMBL/GenBank/DDBJ whole genome shotgun (WGS) entry which is preliminary data.</text>
</comment>
<evidence type="ECO:0000256" key="1">
    <source>
        <dbReference type="SAM" id="MobiDB-lite"/>
    </source>
</evidence>
<dbReference type="SUPFAM" id="SSF54695">
    <property type="entry name" value="POZ domain"/>
    <property type="match status" value="1"/>
</dbReference>
<protein>
    <recommendedName>
        <fullName evidence="2">BTB domain-containing protein</fullName>
    </recommendedName>
</protein>
<dbReference type="Pfam" id="PF00651">
    <property type="entry name" value="BTB"/>
    <property type="match status" value="1"/>
</dbReference>
<dbReference type="PROSITE" id="PS50097">
    <property type="entry name" value="BTB"/>
    <property type="match status" value="1"/>
</dbReference>
<dbReference type="Proteomes" id="UP001492380">
    <property type="component" value="Unassembled WGS sequence"/>
</dbReference>